<dbReference type="InterPro" id="IPR052021">
    <property type="entry name" value="Type-I_RS_S_subunit"/>
</dbReference>
<dbReference type="PANTHER" id="PTHR30408:SF12">
    <property type="entry name" value="TYPE I RESTRICTION ENZYME MJAVIII SPECIFICITY SUBUNIT"/>
    <property type="match status" value="1"/>
</dbReference>
<proteinExistence type="inferred from homology"/>
<keyword evidence="3" id="KW-0238">DNA-binding</keyword>
<feature type="domain" description="Type I restriction modification DNA specificity" evidence="5">
    <location>
        <begin position="43"/>
        <end position="187"/>
    </location>
</feature>
<evidence type="ECO:0000259" key="5">
    <source>
        <dbReference type="Pfam" id="PF01420"/>
    </source>
</evidence>
<dbReference type="PANTHER" id="PTHR30408">
    <property type="entry name" value="TYPE-1 RESTRICTION ENZYME ECOKI SPECIFICITY PROTEIN"/>
    <property type="match status" value="1"/>
</dbReference>
<feature type="coiled-coil region" evidence="4">
    <location>
        <begin position="168"/>
        <end position="199"/>
    </location>
</feature>
<dbReference type="InterPro" id="IPR044946">
    <property type="entry name" value="Restrct_endonuc_typeI_TRD_sf"/>
</dbReference>
<protein>
    <submittedName>
        <fullName evidence="6">Type I restriction enzyme S subunit</fullName>
    </submittedName>
</protein>
<dbReference type="Proteomes" id="UP000243525">
    <property type="component" value="Unassembled WGS sequence"/>
</dbReference>
<evidence type="ECO:0000256" key="1">
    <source>
        <dbReference type="ARBA" id="ARBA00010923"/>
    </source>
</evidence>
<keyword evidence="4" id="KW-0175">Coiled coil</keyword>
<evidence type="ECO:0000313" key="6">
    <source>
        <dbReference type="EMBL" id="PTN09305.1"/>
    </source>
</evidence>
<dbReference type="RefSeq" id="WP_107821711.1">
    <property type="nucleotide sequence ID" value="NZ_QAAD01000005.1"/>
</dbReference>
<dbReference type="Gene3D" id="3.90.220.20">
    <property type="entry name" value="DNA methylase specificity domains"/>
    <property type="match status" value="2"/>
</dbReference>
<organism evidence="6 7">
    <name type="scientific">Mangrovibacterium marinum</name>
    <dbReference type="NCBI Taxonomy" id="1639118"/>
    <lineage>
        <taxon>Bacteria</taxon>
        <taxon>Pseudomonadati</taxon>
        <taxon>Bacteroidota</taxon>
        <taxon>Bacteroidia</taxon>
        <taxon>Marinilabiliales</taxon>
        <taxon>Prolixibacteraceae</taxon>
        <taxon>Mangrovibacterium</taxon>
    </lineage>
</organism>
<comment type="similarity">
    <text evidence="1">Belongs to the type-I restriction system S methylase family.</text>
</comment>
<name>A0A2T5C3I3_9BACT</name>
<dbReference type="OrthoDB" id="667970at2"/>
<keyword evidence="2" id="KW-0680">Restriction system</keyword>
<dbReference type="EMBL" id="QAAD01000005">
    <property type="protein sequence ID" value="PTN09305.1"/>
    <property type="molecule type" value="Genomic_DNA"/>
</dbReference>
<sequence>MKRYEKYKDSGIDWLKEIPEHWGLNKLKYEVSLKNEKVSSQDSKLTYIGMENIESGTGRYIATDSEAEGLANYFTEGDILFGKLRPYLAKVFLAQTEGICSTEFLVFKCNESNSNHFFHKLLLSPNFIEVVNSSTYGAKMPRANSEFVNNLKVPVPSLSEQTAIATFLDHKTAQIDALIEKKEQLIEKLKRQRQAIINEAVTKGLNPNASMKDSGVEWLGKIPAHWEVVNFRYVIDILTDYTANGSFGDLAKNVTYLEEGYSRLIRLTDLREDLTNKGVYISEESHNYLSKSELFGGEVLLANVGAYSGLAWLMPRNVGKASLAPNMFLLKFKEQLNNEYAYNAMISDYLSSQFKIKAISAAQPKINKEDVRTCLFLLPPQEEQLSINSFIKEKEMGYNLLMYKLEQSVEKLKLYRQSLISEAVTGKIDVRDWETITTN</sequence>
<evidence type="ECO:0000256" key="3">
    <source>
        <dbReference type="ARBA" id="ARBA00023125"/>
    </source>
</evidence>
<reference evidence="6 7" key="1">
    <citation type="submission" date="2018-04" db="EMBL/GenBank/DDBJ databases">
        <title>Genomic Encyclopedia of Archaeal and Bacterial Type Strains, Phase II (KMG-II): from individual species to whole genera.</title>
        <authorList>
            <person name="Goeker M."/>
        </authorList>
    </citation>
    <scope>NUCLEOTIDE SEQUENCE [LARGE SCALE GENOMIC DNA]</scope>
    <source>
        <strain evidence="6 7">DSM 28823</strain>
    </source>
</reference>
<evidence type="ECO:0000256" key="4">
    <source>
        <dbReference type="SAM" id="Coils"/>
    </source>
</evidence>
<dbReference type="InterPro" id="IPR000055">
    <property type="entry name" value="Restrct_endonuc_typeI_TRD"/>
</dbReference>
<keyword evidence="7" id="KW-1185">Reference proteome</keyword>
<dbReference type="Gene3D" id="1.10.287.1120">
    <property type="entry name" value="Bipartite methylase S protein"/>
    <property type="match status" value="1"/>
</dbReference>
<evidence type="ECO:0000313" key="7">
    <source>
        <dbReference type="Proteomes" id="UP000243525"/>
    </source>
</evidence>
<dbReference type="GO" id="GO:0009307">
    <property type="term" value="P:DNA restriction-modification system"/>
    <property type="evidence" value="ECO:0007669"/>
    <property type="project" value="UniProtKB-KW"/>
</dbReference>
<evidence type="ECO:0000256" key="2">
    <source>
        <dbReference type="ARBA" id="ARBA00022747"/>
    </source>
</evidence>
<dbReference type="GO" id="GO:0003677">
    <property type="term" value="F:DNA binding"/>
    <property type="evidence" value="ECO:0007669"/>
    <property type="project" value="UniProtKB-KW"/>
</dbReference>
<dbReference type="AlphaFoldDB" id="A0A2T5C3I3"/>
<gene>
    <name evidence="6" type="ORF">C8N47_105146</name>
</gene>
<comment type="caution">
    <text evidence="6">The sequence shown here is derived from an EMBL/GenBank/DDBJ whole genome shotgun (WGS) entry which is preliminary data.</text>
</comment>
<dbReference type="Pfam" id="PF01420">
    <property type="entry name" value="Methylase_S"/>
    <property type="match status" value="1"/>
</dbReference>
<dbReference type="SUPFAM" id="SSF116734">
    <property type="entry name" value="DNA methylase specificity domain"/>
    <property type="match status" value="2"/>
</dbReference>
<accession>A0A2T5C3I3</accession>